<reference evidence="2 3" key="1">
    <citation type="submission" date="2019-11" db="EMBL/GenBank/DDBJ databases">
        <authorList>
            <person name="Jiao W.-B."/>
            <person name="Schneeberger K."/>
        </authorList>
    </citation>
    <scope>NUCLEOTIDE SEQUENCE [LARGE SCALE GENOMIC DNA]</scope>
    <source>
        <strain evidence="3">cv. An-1</strain>
    </source>
</reference>
<evidence type="ECO:0000256" key="1">
    <source>
        <dbReference type="SAM" id="MobiDB-lite"/>
    </source>
</evidence>
<feature type="region of interest" description="Disordered" evidence="1">
    <location>
        <begin position="1"/>
        <end position="24"/>
    </location>
</feature>
<organism evidence="2 3">
    <name type="scientific">Arabidopsis thaliana</name>
    <name type="common">Mouse-ear cress</name>
    <dbReference type="NCBI Taxonomy" id="3702"/>
    <lineage>
        <taxon>Eukaryota</taxon>
        <taxon>Viridiplantae</taxon>
        <taxon>Streptophyta</taxon>
        <taxon>Embryophyta</taxon>
        <taxon>Tracheophyta</taxon>
        <taxon>Spermatophyta</taxon>
        <taxon>Magnoliopsida</taxon>
        <taxon>eudicotyledons</taxon>
        <taxon>Gunneridae</taxon>
        <taxon>Pentapetalae</taxon>
        <taxon>rosids</taxon>
        <taxon>malvids</taxon>
        <taxon>Brassicales</taxon>
        <taxon>Brassicaceae</taxon>
        <taxon>Camelineae</taxon>
        <taxon>Arabidopsis</taxon>
    </lineage>
</organism>
<dbReference type="ExpressionAtlas" id="A0A654G4E9">
    <property type="expression patterns" value="baseline and differential"/>
</dbReference>
<evidence type="ECO:0000313" key="2">
    <source>
        <dbReference type="EMBL" id="VYS67926.1"/>
    </source>
</evidence>
<gene>
    <name evidence="2" type="ORF">AN1_LOCUS23322</name>
</gene>
<proteinExistence type="predicted"/>
<protein>
    <submittedName>
        <fullName evidence="2">Uncharacterized protein</fullName>
    </submittedName>
</protein>
<sequence length="71" mass="7804">MMEKSNSRLKNLTGFAGTRSDDGESWLVKKLHGGDVKTVIWNEEKKTVEGRDSDGEAESEGEAETFGNSNL</sequence>
<name>A0A654G4E9_ARATH</name>
<dbReference type="Proteomes" id="UP000426265">
    <property type="component" value="Unassembled WGS sequence"/>
</dbReference>
<feature type="compositionally biased region" description="Basic and acidic residues" evidence="1">
    <location>
        <begin position="42"/>
        <end position="54"/>
    </location>
</feature>
<feature type="region of interest" description="Disordered" evidence="1">
    <location>
        <begin position="41"/>
        <end position="71"/>
    </location>
</feature>
<dbReference type="AlphaFoldDB" id="A0A654G4E9"/>
<dbReference type="EMBL" id="CACRSJ010000110">
    <property type="protein sequence ID" value="VYS67926.1"/>
    <property type="molecule type" value="Genomic_DNA"/>
</dbReference>
<evidence type="ECO:0000313" key="3">
    <source>
        <dbReference type="Proteomes" id="UP000426265"/>
    </source>
</evidence>
<accession>A0A654G4E9</accession>